<dbReference type="Proteomes" id="UP000268844">
    <property type="component" value="Unassembled WGS sequence"/>
</dbReference>
<comment type="subcellular location">
    <subcellularLocation>
        <location evidence="2">Cell outer membrane</location>
        <topology evidence="2">Peripheral membrane protein</topology>
    </subcellularLocation>
</comment>
<dbReference type="InterPro" id="IPR003423">
    <property type="entry name" value="OMP_efflux"/>
</dbReference>
<reference evidence="4 5" key="1">
    <citation type="submission" date="2018-12" db="EMBL/GenBank/DDBJ databases">
        <authorList>
            <person name="Criscuolo A."/>
        </authorList>
    </citation>
    <scope>NUCLEOTIDE SEQUENCE [LARGE SCALE GENOMIC DNA]</scope>
    <source>
        <strain evidence="4">ACIP1116281</strain>
    </source>
</reference>
<dbReference type="RefSeq" id="WP_126151256.1">
    <property type="nucleotide sequence ID" value="NZ_JBHTMH010000001.1"/>
</dbReference>
<evidence type="ECO:0000256" key="3">
    <source>
        <dbReference type="SAM" id="SignalP"/>
    </source>
</evidence>
<keyword evidence="2" id="KW-0998">Cell outer membrane</keyword>
<gene>
    <name evidence="4" type="primary">ttgC</name>
    <name evidence="4" type="ORF">DEVEQU_02865</name>
</gene>
<dbReference type="InterPro" id="IPR010131">
    <property type="entry name" value="MdtP/NodT-like"/>
</dbReference>
<dbReference type="AlphaFoldDB" id="A0A3S4DRU0"/>
<dbReference type="GO" id="GO:0015562">
    <property type="term" value="F:efflux transmembrane transporter activity"/>
    <property type="evidence" value="ECO:0007669"/>
    <property type="project" value="InterPro"/>
</dbReference>
<dbReference type="InterPro" id="IPR028351">
    <property type="entry name" value="CyaE"/>
</dbReference>
<evidence type="ECO:0000313" key="5">
    <source>
        <dbReference type="Proteomes" id="UP000268844"/>
    </source>
</evidence>
<dbReference type="GO" id="GO:0031640">
    <property type="term" value="P:killing of cells of another organism"/>
    <property type="evidence" value="ECO:0007669"/>
    <property type="project" value="UniProtKB-KW"/>
</dbReference>
<feature type="chain" id="PRO_5018567621" description="Protein CyaE" evidence="3">
    <location>
        <begin position="27"/>
        <end position="506"/>
    </location>
</feature>
<sequence>MGGRSFIHLGALAIMALGLAACSSSALKLAPASATTPYQGMAGQAAVDTGSRDFGVAADPTMPIAIATPKLDSSRSYSLPELINIAQLSSPVTRAAWERAREAAAATGIAEATYLPVLTADVLAGYAVTSNTAPGIDAGIISVPNGTITTSGGQLVPSLAIKWLLFDFGARDAALATAQQLSFAANVGFNATHQKLIFDVANAYYQYSAARAQSRIDREALDNAKVVLSAAEARLKQGVATTMEVAQAKQQVAQAQFDLTQASGHERGSYSMLLGAMGISPTTSIKVQDLGGKPLPRQVPANLDSLIVTSLQRRPDVQASFAQMKASEQGILAAQAEFLPKIAVSATANRVIGNYSVSDSRLSSSANLEVNQPNAALLLGVTMPIFDGGMRDARLDSARANAAASQQDFARLQNTAAQEIVVAYDVLRTSLSGHAAASELVSAARTNYDAALEYYQNGLGTLADVSVAQTGLLKAQYAQAQARSNAFAAAATLAFATGTMTSAGSL</sequence>
<proteinExistence type="inferred from homology"/>
<dbReference type="PANTHER" id="PTHR30203:SF29">
    <property type="entry name" value="PROTEIN CYAE"/>
    <property type="match status" value="1"/>
</dbReference>
<dbReference type="Pfam" id="PF02321">
    <property type="entry name" value="OEP"/>
    <property type="match status" value="2"/>
</dbReference>
<keyword evidence="3" id="KW-0732">Signal</keyword>
<dbReference type="SUPFAM" id="SSF56954">
    <property type="entry name" value="Outer membrane efflux proteins (OEP)"/>
    <property type="match status" value="1"/>
</dbReference>
<evidence type="ECO:0000313" key="4">
    <source>
        <dbReference type="EMBL" id="VDS05722.1"/>
    </source>
</evidence>
<comment type="similarity">
    <text evidence="1 2">Belongs to the outer membrane factor (OMF) (TC 1.B.17) family.</text>
</comment>
<dbReference type="PROSITE" id="PS51257">
    <property type="entry name" value="PROKAR_LIPOPROTEIN"/>
    <property type="match status" value="1"/>
</dbReference>
<dbReference type="OrthoDB" id="5296315at2"/>
<keyword evidence="2" id="KW-0472">Membrane</keyword>
<dbReference type="EMBL" id="UZWD01000035">
    <property type="protein sequence ID" value="VDS05722.1"/>
    <property type="molecule type" value="Genomic_DNA"/>
</dbReference>
<keyword evidence="5" id="KW-1185">Reference proteome</keyword>
<accession>A0A3S4DRU0</accession>
<feature type="signal peptide" evidence="3">
    <location>
        <begin position="1"/>
        <end position="26"/>
    </location>
</feature>
<dbReference type="PIRSF" id="PIRSF001892">
    <property type="entry name" value="CyaE"/>
    <property type="match status" value="1"/>
</dbReference>
<dbReference type="GO" id="GO:0009279">
    <property type="term" value="C:cell outer membrane"/>
    <property type="evidence" value="ECO:0007669"/>
    <property type="project" value="UniProtKB-SubCell"/>
</dbReference>
<name>A0A3S4DRU0_9HYPH</name>
<keyword evidence="2" id="KW-0813">Transport</keyword>
<evidence type="ECO:0000256" key="1">
    <source>
        <dbReference type="ARBA" id="ARBA00007613"/>
    </source>
</evidence>
<keyword evidence="2" id="KW-0204">Cytolysis</keyword>
<dbReference type="Gene3D" id="1.20.1600.10">
    <property type="entry name" value="Outer membrane efflux proteins (OEP)"/>
    <property type="match status" value="1"/>
</dbReference>
<evidence type="ECO:0000256" key="2">
    <source>
        <dbReference type="PIRNR" id="PIRNR001892"/>
    </source>
</evidence>
<dbReference type="PANTHER" id="PTHR30203">
    <property type="entry name" value="OUTER MEMBRANE CATION EFFLUX PROTEIN"/>
    <property type="match status" value="1"/>
</dbReference>
<keyword evidence="2" id="KW-0354">Hemolysis</keyword>
<comment type="function">
    <text evidence="2">CyaE is necessary for transport of calmodulin-sensitive adenylate cyclase-hemolysin (cyclolysin).</text>
</comment>
<protein>
    <recommendedName>
        <fullName evidence="2">Protein CyaE</fullName>
    </recommendedName>
</protein>
<organism evidence="4 5">
    <name type="scientific">Devosia equisanguinis</name>
    <dbReference type="NCBI Taxonomy" id="2490941"/>
    <lineage>
        <taxon>Bacteria</taxon>
        <taxon>Pseudomonadati</taxon>
        <taxon>Pseudomonadota</taxon>
        <taxon>Alphaproteobacteria</taxon>
        <taxon>Hyphomicrobiales</taxon>
        <taxon>Devosiaceae</taxon>
        <taxon>Devosia</taxon>
    </lineage>
</organism>